<organism evidence="2 3">
    <name type="scientific">Paraburkholderia dilworthii</name>
    <dbReference type="NCBI Taxonomy" id="948106"/>
    <lineage>
        <taxon>Bacteria</taxon>
        <taxon>Pseudomonadati</taxon>
        <taxon>Pseudomonadota</taxon>
        <taxon>Betaproteobacteria</taxon>
        <taxon>Burkholderiales</taxon>
        <taxon>Burkholderiaceae</taxon>
        <taxon>Paraburkholderia</taxon>
    </lineage>
</organism>
<dbReference type="Proteomes" id="UP001629367">
    <property type="component" value="Unassembled WGS sequence"/>
</dbReference>
<feature type="compositionally biased region" description="Basic and acidic residues" evidence="1">
    <location>
        <begin position="47"/>
        <end position="71"/>
    </location>
</feature>
<evidence type="ECO:0000256" key="1">
    <source>
        <dbReference type="SAM" id="MobiDB-lite"/>
    </source>
</evidence>
<dbReference type="RefSeq" id="WP_408215158.1">
    <property type="nucleotide sequence ID" value="NZ_JAQQBZ010000016.1"/>
</dbReference>
<feature type="region of interest" description="Disordered" evidence="1">
    <location>
        <begin position="22"/>
        <end position="71"/>
    </location>
</feature>
<proteinExistence type="predicted"/>
<evidence type="ECO:0000313" key="3">
    <source>
        <dbReference type="Proteomes" id="UP001629367"/>
    </source>
</evidence>
<gene>
    <name evidence="2" type="ORF">PQQ68_21635</name>
</gene>
<name>A0ABW9DAX8_9BURK</name>
<keyword evidence="3" id="KW-1185">Reference proteome</keyword>
<comment type="caution">
    <text evidence="2">The sequence shown here is derived from an EMBL/GenBank/DDBJ whole genome shotgun (WGS) entry which is preliminary data.</text>
</comment>
<protein>
    <submittedName>
        <fullName evidence="2">Uncharacterized protein</fullName>
    </submittedName>
</protein>
<evidence type="ECO:0000313" key="2">
    <source>
        <dbReference type="EMBL" id="MFM0595628.1"/>
    </source>
</evidence>
<feature type="compositionally biased region" description="Polar residues" evidence="1">
    <location>
        <begin position="32"/>
        <end position="42"/>
    </location>
</feature>
<accession>A0ABW9DAX8</accession>
<reference evidence="2 3" key="1">
    <citation type="journal article" date="2024" name="Chem. Sci.">
        <title>Discovery of megapolipeptins by genome mining of a Burkholderiales bacteria collection.</title>
        <authorList>
            <person name="Paulo B.S."/>
            <person name="Recchia M.J.J."/>
            <person name="Lee S."/>
            <person name="Fergusson C.H."/>
            <person name="Romanowski S.B."/>
            <person name="Hernandez A."/>
            <person name="Krull N."/>
            <person name="Liu D.Y."/>
            <person name="Cavanagh H."/>
            <person name="Bos A."/>
            <person name="Gray C.A."/>
            <person name="Murphy B.T."/>
            <person name="Linington R.G."/>
            <person name="Eustaquio A.S."/>
        </authorList>
    </citation>
    <scope>NUCLEOTIDE SEQUENCE [LARGE SCALE GENOMIC DNA]</scope>
    <source>
        <strain evidence="2 3">RL17-335-BIF-A</strain>
    </source>
</reference>
<sequence length="71" mass="7866">MLKARKTAQLARRFFVLGRRFVGSSGGRGLNRPTNITGTDLTAMSARRTDRRPPDTGESHNPARDDAPRTK</sequence>
<dbReference type="EMBL" id="JAQQBZ010000016">
    <property type="protein sequence ID" value="MFM0595628.1"/>
    <property type="molecule type" value="Genomic_DNA"/>
</dbReference>